<name>A0AAV3P3M1_LITER</name>
<dbReference type="EMBL" id="BAABME010000853">
    <property type="protein sequence ID" value="GAA0145936.1"/>
    <property type="molecule type" value="Genomic_DNA"/>
</dbReference>
<evidence type="ECO:0000256" key="4">
    <source>
        <dbReference type="ARBA" id="ARBA00023125"/>
    </source>
</evidence>
<comment type="caution">
    <text evidence="9">The sequence shown here is derived from an EMBL/GenBank/DDBJ whole genome shotgun (WGS) entry which is preliminary data.</text>
</comment>
<dbReference type="PANTHER" id="PTHR13468">
    <property type="entry name" value="DEK PROTEIN"/>
    <property type="match status" value="1"/>
</dbReference>
<organism evidence="9 10">
    <name type="scientific">Lithospermum erythrorhizon</name>
    <name type="common">Purple gromwell</name>
    <name type="synonym">Lithospermum officinale var. erythrorhizon</name>
    <dbReference type="NCBI Taxonomy" id="34254"/>
    <lineage>
        <taxon>Eukaryota</taxon>
        <taxon>Viridiplantae</taxon>
        <taxon>Streptophyta</taxon>
        <taxon>Embryophyta</taxon>
        <taxon>Tracheophyta</taxon>
        <taxon>Spermatophyta</taxon>
        <taxon>Magnoliopsida</taxon>
        <taxon>eudicotyledons</taxon>
        <taxon>Gunneridae</taxon>
        <taxon>Pentapetalae</taxon>
        <taxon>asterids</taxon>
        <taxon>lamiids</taxon>
        <taxon>Boraginales</taxon>
        <taxon>Boraginaceae</taxon>
        <taxon>Boraginoideae</taxon>
        <taxon>Lithospermeae</taxon>
        <taxon>Lithospermum</taxon>
    </lineage>
</organism>
<evidence type="ECO:0000313" key="9">
    <source>
        <dbReference type="EMBL" id="GAA0145936.1"/>
    </source>
</evidence>
<dbReference type="SUPFAM" id="SSF109715">
    <property type="entry name" value="DEK C-terminal domain"/>
    <property type="match status" value="1"/>
</dbReference>
<keyword evidence="6" id="KW-0539">Nucleus</keyword>
<evidence type="ECO:0000313" key="10">
    <source>
        <dbReference type="Proteomes" id="UP001454036"/>
    </source>
</evidence>
<dbReference type="GO" id="GO:0003677">
    <property type="term" value="F:DNA binding"/>
    <property type="evidence" value="ECO:0007669"/>
    <property type="project" value="UniProtKB-KW"/>
</dbReference>
<evidence type="ECO:0000256" key="1">
    <source>
        <dbReference type="ARBA" id="ARBA00004604"/>
    </source>
</evidence>
<feature type="region of interest" description="Disordered" evidence="7">
    <location>
        <begin position="199"/>
        <end position="383"/>
    </location>
</feature>
<evidence type="ECO:0000256" key="6">
    <source>
        <dbReference type="ARBA" id="ARBA00023242"/>
    </source>
</evidence>
<dbReference type="Proteomes" id="UP001454036">
    <property type="component" value="Unassembled WGS sequence"/>
</dbReference>
<dbReference type="Gene3D" id="1.10.10.60">
    <property type="entry name" value="Homeodomain-like"/>
    <property type="match status" value="1"/>
</dbReference>
<dbReference type="AlphaFoldDB" id="A0AAV3P3M1"/>
<feature type="compositionally biased region" description="Polar residues" evidence="7">
    <location>
        <begin position="343"/>
        <end position="359"/>
    </location>
</feature>
<feature type="domain" description="DEK-C" evidence="8">
    <location>
        <begin position="380"/>
        <end position="435"/>
    </location>
</feature>
<feature type="compositionally biased region" description="Basic and acidic residues" evidence="7">
    <location>
        <begin position="245"/>
        <end position="266"/>
    </location>
</feature>
<dbReference type="GO" id="GO:0005730">
    <property type="term" value="C:nucleolus"/>
    <property type="evidence" value="ECO:0007669"/>
    <property type="project" value="UniProtKB-SubCell"/>
</dbReference>
<reference evidence="9 10" key="1">
    <citation type="submission" date="2024-01" db="EMBL/GenBank/DDBJ databases">
        <title>The complete chloroplast genome sequence of Lithospermum erythrorhizon: insights into the phylogenetic relationship among Boraginaceae species and the maternal lineages of purple gromwells.</title>
        <authorList>
            <person name="Okada T."/>
            <person name="Watanabe K."/>
        </authorList>
    </citation>
    <scope>NUCLEOTIDE SEQUENCE [LARGE SCALE GENOMIC DNA]</scope>
</reference>
<keyword evidence="10" id="KW-1185">Reference proteome</keyword>
<dbReference type="Pfam" id="PF08766">
    <property type="entry name" value="DEK_C"/>
    <property type="match status" value="1"/>
</dbReference>
<evidence type="ECO:0000259" key="8">
    <source>
        <dbReference type="PROSITE" id="PS51998"/>
    </source>
</evidence>
<accession>A0AAV3P3M1</accession>
<dbReference type="PANTHER" id="PTHR13468:SF1">
    <property type="entry name" value="PROTEIN DEK"/>
    <property type="match status" value="1"/>
</dbReference>
<keyword evidence="3" id="KW-0805">Transcription regulation</keyword>
<dbReference type="InterPro" id="IPR044198">
    <property type="entry name" value="DEK"/>
</dbReference>
<feature type="compositionally biased region" description="Acidic residues" evidence="7">
    <location>
        <begin position="230"/>
        <end position="244"/>
    </location>
</feature>
<keyword evidence="4" id="KW-0238">DNA-binding</keyword>
<proteinExistence type="predicted"/>
<evidence type="ECO:0000256" key="5">
    <source>
        <dbReference type="ARBA" id="ARBA00023163"/>
    </source>
</evidence>
<dbReference type="GO" id="GO:2000779">
    <property type="term" value="P:regulation of double-strand break repair"/>
    <property type="evidence" value="ECO:0007669"/>
    <property type="project" value="TreeGrafter"/>
</dbReference>
<comment type="subcellular location">
    <subcellularLocation>
        <location evidence="1">Nucleus</location>
        <location evidence="1">Nucleolus</location>
    </subcellularLocation>
</comment>
<dbReference type="PROSITE" id="PS51998">
    <property type="entry name" value="DEK_C"/>
    <property type="match status" value="1"/>
</dbReference>
<dbReference type="FunFam" id="1.10.10.60:FF:000220">
    <property type="entry name" value="DEK domain-containing chromatin associated protein"/>
    <property type="match status" value="1"/>
</dbReference>
<evidence type="ECO:0000256" key="3">
    <source>
        <dbReference type="ARBA" id="ARBA00023015"/>
    </source>
</evidence>
<evidence type="ECO:0000256" key="2">
    <source>
        <dbReference type="ARBA" id="ARBA00022853"/>
    </source>
</evidence>
<keyword evidence="2" id="KW-0156">Chromatin regulator</keyword>
<gene>
    <name evidence="9" type="ORF">LIER_06007</name>
</gene>
<sequence length="461" mass="52033">MMAFLEIGTQDNKAVDQENNKHDKLFGTLITDEVMKPSSARPMRKRKGVHRFPIDLVPRRSATKKIVVYQGYGTPLKDIPNVSFKLSKRKTDNNLVLLHVILFGKKAKAPMVKKNLGLFSGFLWVEEEEKQRSKVRKKLDQCVKAKLLDFCNILDIPLNKATVKKEDLSSMLLKFLESPHPTTETLLYDKEKTRKLKQNYRVGVKRQQSTVEEEDKKSESSIGEDHLQEESDDEEGNDSEEDREDEHAPHMEKRTVVRKINTKENGKTQVEGHSAKSPKATSRKRSSCSSSKEGTSEAETESKASVVKKPKVEKKRNKISESETESKSSSVKKLNVRNEKNRGQNASVRKTSSKINASSKPPAKAKTIGQGKTRKKERAGVTGEEMRTALADILKNVDLNTATLADILGQLRAHFNIDLSHRKAEVKALITDIINKMLDEDDEPDTGNDADNEDDNDTYYD</sequence>
<evidence type="ECO:0000256" key="7">
    <source>
        <dbReference type="SAM" id="MobiDB-lite"/>
    </source>
</evidence>
<dbReference type="InterPro" id="IPR014876">
    <property type="entry name" value="DEK_C"/>
</dbReference>
<protein>
    <submittedName>
        <fullName evidence="9">Chromatin/chromatin-binding, or -regulatory protein</fullName>
    </submittedName>
</protein>
<feature type="region of interest" description="Disordered" evidence="7">
    <location>
        <begin position="439"/>
        <end position="461"/>
    </location>
</feature>
<keyword evidence="5" id="KW-0804">Transcription</keyword>
<dbReference type="GO" id="GO:0006325">
    <property type="term" value="P:chromatin organization"/>
    <property type="evidence" value="ECO:0007669"/>
    <property type="project" value="UniProtKB-KW"/>
</dbReference>
<feature type="compositionally biased region" description="Basic residues" evidence="7">
    <location>
        <begin position="306"/>
        <end position="317"/>
    </location>
</feature>
<feature type="compositionally biased region" description="Basic and acidic residues" evidence="7">
    <location>
        <begin position="214"/>
        <end position="229"/>
    </location>
</feature>
<dbReference type="GO" id="GO:0042393">
    <property type="term" value="F:histone binding"/>
    <property type="evidence" value="ECO:0007669"/>
    <property type="project" value="TreeGrafter"/>
</dbReference>